<evidence type="ECO:0000256" key="1">
    <source>
        <dbReference type="SAM" id="MobiDB-lite"/>
    </source>
</evidence>
<feature type="region of interest" description="Disordered" evidence="1">
    <location>
        <begin position="1"/>
        <end position="67"/>
    </location>
</feature>
<dbReference type="AlphaFoldDB" id="A0A167VB28"/>
<dbReference type="Proteomes" id="UP000076874">
    <property type="component" value="Unassembled WGS sequence"/>
</dbReference>
<gene>
    <name evidence="2" type="ORF">SPI_03960</name>
</gene>
<keyword evidence="3" id="KW-1185">Reference proteome</keyword>
<proteinExistence type="predicted"/>
<evidence type="ECO:0000313" key="2">
    <source>
        <dbReference type="EMBL" id="OAA62420.1"/>
    </source>
</evidence>
<comment type="caution">
    <text evidence="2">The sequence shown here is derived from an EMBL/GenBank/DDBJ whole genome shotgun (WGS) entry which is preliminary data.</text>
</comment>
<feature type="region of interest" description="Disordered" evidence="1">
    <location>
        <begin position="224"/>
        <end position="278"/>
    </location>
</feature>
<feature type="compositionally biased region" description="Acidic residues" evidence="1">
    <location>
        <begin position="1"/>
        <end position="12"/>
    </location>
</feature>
<dbReference type="EMBL" id="AZHD01000006">
    <property type="protein sequence ID" value="OAA62420.1"/>
    <property type="molecule type" value="Genomic_DNA"/>
</dbReference>
<protein>
    <submittedName>
        <fullName evidence="2">Uncharacterized protein</fullName>
    </submittedName>
</protein>
<dbReference type="PANTHER" id="PTHR28054">
    <property type="entry name" value="RNA POLYMERASE I-SPECIFIC TRANSCRIPTION INITIATION FACTOR RRN10"/>
    <property type="match status" value="1"/>
</dbReference>
<dbReference type="OrthoDB" id="2565191at2759"/>
<organism evidence="2 3">
    <name type="scientific">Niveomyces insectorum RCEF 264</name>
    <dbReference type="NCBI Taxonomy" id="1081102"/>
    <lineage>
        <taxon>Eukaryota</taxon>
        <taxon>Fungi</taxon>
        <taxon>Dikarya</taxon>
        <taxon>Ascomycota</taxon>
        <taxon>Pezizomycotina</taxon>
        <taxon>Sordariomycetes</taxon>
        <taxon>Hypocreomycetidae</taxon>
        <taxon>Hypocreales</taxon>
        <taxon>Cordycipitaceae</taxon>
        <taxon>Niveomyces</taxon>
    </lineage>
</organism>
<accession>A0A167VB28</accession>
<reference evidence="2 3" key="1">
    <citation type="journal article" date="2016" name="Genome Biol. Evol.">
        <title>Divergent and convergent evolution of fungal pathogenicity.</title>
        <authorList>
            <person name="Shang Y."/>
            <person name="Xiao G."/>
            <person name="Zheng P."/>
            <person name="Cen K."/>
            <person name="Zhan S."/>
            <person name="Wang C."/>
        </authorList>
    </citation>
    <scope>NUCLEOTIDE SEQUENCE [LARGE SCALE GENOMIC DNA]</scope>
    <source>
        <strain evidence="2 3">RCEF 264</strain>
    </source>
</reference>
<name>A0A167VB28_9HYPO</name>
<feature type="compositionally biased region" description="Basic residues" evidence="1">
    <location>
        <begin position="161"/>
        <end position="171"/>
    </location>
</feature>
<sequence length="278" mass="29694">MAFDGMDTEASMDDIASVDASDTGTTGIDIDTDGARRTTASAVRPRSSSSGGGDAFRRSRRQPPKRRMSVYDAVAGRLHLADNSTPTAATTALRDTALAPDEALFRSVHAPPRFEETDTYFAHADLDARGGVLPDSDLLVAVHQYASAFYEAGRFTERPGERRRRRRKRRRQDGGKPASHTTKTHPGRLLDERSLDETALLALGILLEEAGRAALGRDGDLVFTEGAEEEGTASWETSSDEDDEAVAAAAAGDEGGVEEDSHEEQAADGADEEDATAG</sequence>
<dbReference type="PANTHER" id="PTHR28054:SF1">
    <property type="entry name" value="RNA POLYMERASE I-SPECIFIC TRANSCRIPTION INITIATION FACTOR RRN10"/>
    <property type="match status" value="1"/>
</dbReference>
<dbReference type="InterPro" id="IPR022793">
    <property type="entry name" value="Rrn10"/>
</dbReference>
<feature type="compositionally biased region" description="Polar residues" evidence="1">
    <location>
        <begin position="38"/>
        <end position="49"/>
    </location>
</feature>
<evidence type="ECO:0000313" key="3">
    <source>
        <dbReference type="Proteomes" id="UP000076874"/>
    </source>
</evidence>
<feature type="compositionally biased region" description="Acidic residues" evidence="1">
    <location>
        <begin position="269"/>
        <end position="278"/>
    </location>
</feature>
<dbReference type="GO" id="GO:0006360">
    <property type="term" value="P:transcription by RNA polymerase I"/>
    <property type="evidence" value="ECO:0007669"/>
    <property type="project" value="InterPro"/>
</dbReference>
<feature type="compositionally biased region" description="Basic residues" evidence="1">
    <location>
        <begin position="58"/>
        <end position="67"/>
    </location>
</feature>
<feature type="region of interest" description="Disordered" evidence="1">
    <location>
        <begin position="156"/>
        <end position="192"/>
    </location>
</feature>